<organism evidence="2 3">
    <name type="scientific">Paxillus rubicundulus Ve08.2h10</name>
    <dbReference type="NCBI Taxonomy" id="930991"/>
    <lineage>
        <taxon>Eukaryota</taxon>
        <taxon>Fungi</taxon>
        <taxon>Dikarya</taxon>
        <taxon>Basidiomycota</taxon>
        <taxon>Agaricomycotina</taxon>
        <taxon>Agaricomycetes</taxon>
        <taxon>Agaricomycetidae</taxon>
        <taxon>Boletales</taxon>
        <taxon>Paxilineae</taxon>
        <taxon>Paxillaceae</taxon>
        <taxon>Paxillus</taxon>
    </lineage>
</organism>
<sequence>LPLQSQQNSKKTKDTPRTSAQTLNETWHNLTLADWMQVYSFIDAHPDVAQAQIVQHFRSLKTNALQFNQSTLSHKLRECPKMEACIDDNPTALSSKRPCIVTSPVVKHALIYWIHHMEAKGDTVTGPML</sequence>
<reference evidence="2 3" key="1">
    <citation type="submission" date="2014-04" db="EMBL/GenBank/DDBJ databases">
        <authorList>
            <consortium name="DOE Joint Genome Institute"/>
            <person name="Kuo A."/>
            <person name="Kohler A."/>
            <person name="Jargeat P."/>
            <person name="Nagy L.G."/>
            <person name="Floudas D."/>
            <person name="Copeland A."/>
            <person name="Barry K.W."/>
            <person name="Cichocki N."/>
            <person name="Veneault-Fourrey C."/>
            <person name="LaButti K."/>
            <person name="Lindquist E.A."/>
            <person name="Lipzen A."/>
            <person name="Lundell T."/>
            <person name="Morin E."/>
            <person name="Murat C."/>
            <person name="Sun H."/>
            <person name="Tunlid A."/>
            <person name="Henrissat B."/>
            <person name="Grigoriev I.V."/>
            <person name="Hibbett D.S."/>
            <person name="Martin F."/>
            <person name="Nordberg H.P."/>
            <person name="Cantor M.N."/>
            <person name="Hua S.X."/>
        </authorList>
    </citation>
    <scope>NUCLEOTIDE SEQUENCE [LARGE SCALE GENOMIC DNA]</scope>
    <source>
        <strain evidence="2 3">Ve08.2h10</strain>
    </source>
</reference>
<dbReference type="OrthoDB" id="162969at2759"/>
<dbReference type="AlphaFoldDB" id="A0A0D0DID9"/>
<gene>
    <name evidence="2" type="ORF">PAXRUDRAFT_151220</name>
</gene>
<feature type="region of interest" description="Disordered" evidence="1">
    <location>
        <begin position="1"/>
        <end position="21"/>
    </location>
</feature>
<feature type="non-terminal residue" evidence="2">
    <location>
        <position position="1"/>
    </location>
</feature>
<protein>
    <recommendedName>
        <fullName evidence="4">ARS-binding protein 1 N-terminal domain-containing protein</fullName>
    </recommendedName>
</protein>
<reference evidence="3" key="2">
    <citation type="submission" date="2015-01" db="EMBL/GenBank/DDBJ databases">
        <title>Evolutionary Origins and Diversification of the Mycorrhizal Mutualists.</title>
        <authorList>
            <consortium name="DOE Joint Genome Institute"/>
            <consortium name="Mycorrhizal Genomics Consortium"/>
            <person name="Kohler A."/>
            <person name="Kuo A."/>
            <person name="Nagy L.G."/>
            <person name="Floudas D."/>
            <person name="Copeland A."/>
            <person name="Barry K.W."/>
            <person name="Cichocki N."/>
            <person name="Veneault-Fourrey C."/>
            <person name="LaButti K."/>
            <person name="Lindquist E.A."/>
            <person name="Lipzen A."/>
            <person name="Lundell T."/>
            <person name="Morin E."/>
            <person name="Murat C."/>
            <person name="Riley R."/>
            <person name="Ohm R."/>
            <person name="Sun H."/>
            <person name="Tunlid A."/>
            <person name="Henrissat B."/>
            <person name="Grigoriev I.V."/>
            <person name="Hibbett D.S."/>
            <person name="Martin F."/>
        </authorList>
    </citation>
    <scope>NUCLEOTIDE SEQUENCE [LARGE SCALE GENOMIC DNA]</scope>
    <source>
        <strain evidence="3">Ve08.2h10</strain>
    </source>
</reference>
<dbReference type="InParanoid" id="A0A0D0DID9"/>
<evidence type="ECO:0000256" key="1">
    <source>
        <dbReference type="SAM" id="MobiDB-lite"/>
    </source>
</evidence>
<evidence type="ECO:0000313" key="2">
    <source>
        <dbReference type="EMBL" id="KIK90758.1"/>
    </source>
</evidence>
<proteinExistence type="predicted"/>
<dbReference type="EMBL" id="KN825475">
    <property type="protein sequence ID" value="KIK90758.1"/>
    <property type="molecule type" value="Genomic_DNA"/>
</dbReference>
<name>A0A0D0DID9_9AGAM</name>
<evidence type="ECO:0008006" key="4">
    <source>
        <dbReference type="Google" id="ProtNLM"/>
    </source>
</evidence>
<keyword evidence="3" id="KW-1185">Reference proteome</keyword>
<evidence type="ECO:0000313" key="3">
    <source>
        <dbReference type="Proteomes" id="UP000054538"/>
    </source>
</evidence>
<dbReference type="HOGENOM" id="CLU_018294_8_0_1"/>
<dbReference type="Proteomes" id="UP000054538">
    <property type="component" value="Unassembled WGS sequence"/>
</dbReference>
<accession>A0A0D0DID9</accession>